<comment type="caution">
    <text evidence="6">The sequence shown here is derived from an EMBL/GenBank/DDBJ whole genome shotgun (WGS) entry which is preliminary data.</text>
</comment>
<dbReference type="InterPro" id="IPR041698">
    <property type="entry name" value="Methyltransf_25"/>
</dbReference>
<reference evidence="6" key="1">
    <citation type="submission" date="2020-04" db="EMBL/GenBank/DDBJ databases">
        <authorList>
            <person name="Zhang T."/>
        </authorList>
    </citation>
    <scope>NUCLEOTIDE SEQUENCE</scope>
    <source>
        <strain evidence="6">HKST-UBA02</strain>
    </source>
</reference>
<proteinExistence type="predicted"/>
<evidence type="ECO:0000256" key="3">
    <source>
        <dbReference type="ARBA" id="ARBA00022691"/>
    </source>
</evidence>
<evidence type="ECO:0000256" key="4">
    <source>
        <dbReference type="SAM" id="MobiDB-lite"/>
    </source>
</evidence>
<feature type="region of interest" description="Disordered" evidence="4">
    <location>
        <begin position="1"/>
        <end position="22"/>
    </location>
</feature>
<dbReference type="PANTHER" id="PTHR43464:SF19">
    <property type="entry name" value="UBIQUINONE BIOSYNTHESIS O-METHYLTRANSFERASE, MITOCHONDRIAL"/>
    <property type="match status" value="1"/>
</dbReference>
<evidence type="ECO:0000256" key="2">
    <source>
        <dbReference type="ARBA" id="ARBA00022679"/>
    </source>
</evidence>
<keyword evidence="2" id="KW-0808">Transferase</keyword>
<dbReference type="SUPFAM" id="SSF53335">
    <property type="entry name" value="S-adenosyl-L-methionine-dependent methyltransferases"/>
    <property type="match status" value="1"/>
</dbReference>
<evidence type="ECO:0000313" key="7">
    <source>
        <dbReference type="Proteomes" id="UP000739538"/>
    </source>
</evidence>
<reference evidence="6" key="2">
    <citation type="journal article" date="2021" name="Microbiome">
        <title>Successional dynamics and alternative stable states in a saline activated sludge microbial community over 9 years.</title>
        <authorList>
            <person name="Wang Y."/>
            <person name="Ye J."/>
            <person name="Ju F."/>
            <person name="Liu L."/>
            <person name="Boyd J.A."/>
            <person name="Deng Y."/>
            <person name="Parks D.H."/>
            <person name="Jiang X."/>
            <person name="Yin X."/>
            <person name="Woodcroft B.J."/>
            <person name="Tyson G.W."/>
            <person name="Hugenholtz P."/>
            <person name="Polz M.F."/>
            <person name="Zhang T."/>
        </authorList>
    </citation>
    <scope>NUCLEOTIDE SEQUENCE</scope>
    <source>
        <strain evidence="6">HKST-UBA02</strain>
    </source>
</reference>
<dbReference type="Pfam" id="PF13649">
    <property type="entry name" value="Methyltransf_25"/>
    <property type="match status" value="1"/>
</dbReference>
<dbReference type="EMBL" id="JAGQHS010000093">
    <property type="protein sequence ID" value="MCA9757313.1"/>
    <property type="molecule type" value="Genomic_DNA"/>
</dbReference>
<accession>A0A956SGE4</accession>
<evidence type="ECO:0000256" key="1">
    <source>
        <dbReference type="ARBA" id="ARBA00022603"/>
    </source>
</evidence>
<dbReference type="AlphaFoldDB" id="A0A956SGE4"/>
<feature type="domain" description="Methyltransferase" evidence="5">
    <location>
        <begin position="40"/>
        <end position="132"/>
    </location>
</feature>
<gene>
    <name evidence="6" type="ORF">KDA27_16025</name>
</gene>
<evidence type="ECO:0000259" key="5">
    <source>
        <dbReference type="Pfam" id="PF13649"/>
    </source>
</evidence>
<protein>
    <submittedName>
        <fullName evidence="6">Class I SAM-dependent methyltransferase</fullName>
    </submittedName>
</protein>
<dbReference type="Proteomes" id="UP000739538">
    <property type="component" value="Unassembled WGS sequence"/>
</dbReference>
<dbReference type="InterPro" id="IPR029063">
    <property type="entry name" value="SAM-dependent_MTases_sf"/>
</dbReference>
<keyword evidence="1 6" id="KW-0489">Methyltransferase</keyword>
<dbReference type="GO" id="GO:0008168">
    <property type="term" value="F:methyltransferase activity"/>
    <property type="evidence" value="ECO:0007669"/>
    <property type="project" value="UniProtKB-KW"/>
</dbReference>
<feature type="compositionally biased region" description="Basic and acidic residues" evidence="4">
    <location>
        <begin position="1"/>
        <end position="13"/>
    </location>
</feature>
<organism evidence="6 7">
    <name type="scientific">Eiseniibacteriota bacterium</name>
    <dbReference type="NCBI Taxonomy" id="2212470"/>
    <lineage>
        <taxon>Bacteria</taxon>
        <taxon>Candidatus Eiseniibacteriota</taxon>
    </lineage>
</organism>
<dbReference type="PANTHER" id="PTHR43464">
    <property type="entry name" value="METHYLTRANSFERASE"/>
    <property type="match status" value="1"/>
</dbReference>
<dbReference type="Gene3D" id="3.40.50.150">
    <property type="entry name" value="Vaccinia Virus protein VP39"/>
    <property type="match status" value="1"/>
</dbReference>
<name>A0A956SGE4_UNCEI</name>
<evidence type="ECO:0000313" key="6">
    <source>
        <dbReference type="EMBL" id="MCA9757313.1"/>
    </source>
</evidence>
<dbReference type="GO" id="GO:0032259">
    <property type="term" value="P:methylation"/>
    <property type="evidence" value="ECO:0007669"/>
    <property type="project" value="UniProtKB-KW"/>
</dbReference>
<keyword evidence="3" id="KW-0949">S-adenosyl-L-methionine</keyword>
<sequence length="202" mass="22287">MTRPWDDHYRAEETPWDSGRPEPLFEQAITNAVLPKSRLLEIGCGTGANARLFSHAGYDVVAVDLSPTAIEKARSHPEADGIEFVVRDVMADGLPAGPFDAVIDRGCFHTFQEAEEQHRFAALVAGALRVGGCWLSLIGSTEGAAREVGPPRRTARDVILAIEPELELVELRADHFSREDRPAVWWCLSRNRAVPAQPSTRH</sequence>
<dbReference type="CDD" id="cd02440">
    <property type="entry name" value="AdoMet_MTases"/>
    <property type="match status" value="1"/>
</dbReference>